<evidence type="ECO:0000256" key="1">
    <source>
        <dbReference type="ARBA" id="ARBA00007274"/>
    </source>
</evidence>
<dbReference type="PANTHER" id="PTHR43017">
    <property type="entry name" value="GALACTOSIDE O-ACETYLTRANSFERASE"/>
    <property type="match status" value="1"/>
</dbReference>
<dbReference type="SUPFAM" id="SSF51161">
    <property type="entry name" value="Trimeric LpxA-like enzymes"/>
    <property type="match status" value="1"/>
</dbReference>
<dbReference type="FunFam" id="2.160.10.10:FF:000025">
    <property type="entry name" value="Hexapeptide-repeat containing-acetyltransferase"/>
    <property type="match status" value="1"/>
</dbReference>
<dbReference type="GO" id="GO:0008870">
    <property type="term" value="F:galactoside O-acetyltransferase activity"/>
    <property type="evidence" value="ECO:0007669"/>
    <property type="project" value="TreeGrafter"/>
</dbReference>
<comment type="caution">
    <text evidence="9">The sequence shown here is derived from an EMBL/GenBank/DDBJ whole genome shotgun (WGS) entry which is preliminary data.</text>
</comment>
<dbReference type="SMART" id="SM01266">
    <property type="entry name" value="Mac"/>
    <property type="match status" value="1"/>
</dbReference>
<organism evidence="9 10">
    <name type="scientific">Noviherbaspirillum sedimenti</name>
    <dbReference type="NCBI Taxonomy" id="2320865"/>
    <lineage>
        <taxon>Bacteria</taxon>
        <taxon>Pseudomonadati</taxon>
        <taxon>Pseudomonadota</taxon>
        <taxon>Betaproteobacteria</taxon>
        <taxon>Burkholderiales</taxon>
        <taxon>Oxalobacteraceae</taxon>
        <taxon>Noviherbaspirillum</taxon>
    </lineage>
</organism>
<dbReference type="Gene3D" id="2.160.10.10">
    <property type="entry name" value="Hexapeptide repeat proteins"/>
    <property type="match status" value="1"/>
</dbReference>
<keyword evidence="5 7" id="KW-0012">Acyltransferase</keyword>
<dbReference type="InterPro" id="IPR024688">
    <property type="entry name" value="Mac_dom"/>
</dbReference>
<keyword evidence="4" id="KW-0677">Repeat</keyword>
<dbReference type="Pfam" id="PF14602">
    <property type="entry name" value="Hexapep_2"/>
    <property type="match status" value="1"/>
</dbReference>
<dbReference type="Pfam" id="PF00132">
    <property type="entry name" value="Hexapep"/>
    <property type="match status" value="1"/>
</dbReference>
<evidence type="ECO:0000256" key="3">
    <source>
        <dbReference type="ARBA" id="ARBA00022679"/>
    </source>
</evidence>
<comment type="function">
    <text evidence="6">Acetyltransferase implicated in the O-acetylation of Nod factors.</text>
</comment>
<comment type="similarity">
    <text evidence="1 7">Belongs to the transferase hexapeptide repeat family.</text>
</comment>
<dbReference type="OrthoDB" id="8612290at2"/>
<gene>
    <name evidence="9" type="ORF">D3878_19615</name>
</gene>
<evidence type="ECO:0000256" key="7">
    <source>
        <dbReference type="RuleBase" id="RU367021"/>
    </source>
</evidence>
<accession>A0A3A3G6H4</accession>
<reference evidence="10" key="1">
    <citation type="submission" date="2018-09" db="EMBL/GenBank/DDBJ databases">
        <authorList>
            <person name="Zhu H."/>
        </authorList>
    </citation>
    <scope>NUCLEOTIDE SEQUENCE [LARGE SCALE GENOMIC DNA]</scope>
    <source>
        <strain evidence="10">K1S02-23</strain>
    </source>
</reference>
<keyword evidence="10" id="KW-1185">Reference proteome</keyword>
<evidence type="ECO:0000256" key="2">
    <source>
        <dbReference type="ARBA" id="ARBA00022458"/>
    </source>
</evidence>
<dbReference type="InterPro" id="IPR001451">
    <property type="entry name" value="Hexapep"/>
</dbReference>
<dbReference type="InterPro" id="IPR039369">
    <property type="entry name" value="LacA-like"/>
</dbReference>
<sequence length="184" mass="20152">MNEQRTEKEKMLLGELYFANDSQLVLERKKAKALCKQYNQHVEERDMATLQALFGYATNAYLEPPFFCDYGYNIRLGKNVYANHNLLILDGAPVTIGDDVYFGPNVVISTAGHPVDPVTRTSGLEFVKPIAIGNKVWIGANVVIVPGVEIQENVTIGAGSVVTRSIPANCVAAGNPCRVLRQLA</sequence>
<dbReference type="AlphaFoldDB" id="A0A3A3G6H4"/>
<name>A0A3A3G6H4_9BURK</name>
<dbReference type="EC" id="2.3.1.-" evidence="7"/>
<evidence type="ECO:0000313" key="9">
    <source>
        <dbReference type="EMBL" id="RJG03531.1"/>
    </source>
</evidence>
<keyword evidence="2" id="KW-0536">Nodulation</keyword>
<protein>
    <recommendedName>
        <fullName evidence="7">Acetyltransferase</fullName>
        <ecNumber evidence="7">2.3.1.-</ecNumber>
    </recommendedName>
</protein>
<feature type="domain" description="Maltose/galactoside acetyltransferase" evidence="8">
    <location>
        <begin position="8"/>
        <end position="59"/>
    </location>
</feature>
<dbReference type="PANTHER" id="PTHR43017:SF1">
    <property type="entry name" value="ACETYLTRANSFERASE YJL218W-RELATED"/>
    <property type="match status" value="1"/>
</dbReference>
<dbReference type="InterPro" id="IPR011004">
    <property type="entry name" value="Trimer_LpxA-like_sf"/>
</dbReference>
<dbReference type="Pfam" id="PF12464">
    <property type="entry name" value="Mac"/>
    <property type="match status" value="1"/>
</dbReference>
<evidence type="ECO:0000256" key="4">
    <source>
        <dbReference type="ARBA" id="ARBA00022737"/>
    </source>
</evidence>
<proteinExistence type="inferred from homology"/>
<dbReference type="RefSeq" id="WP_119787023.1">
    <property type="nucleotide sequence ID" value="NZ_QYUQ01000002.1"/>
</dbReference>
<evidence type="ECO:0000313" key="10">
    <source>
        <dbReference type="Proteomes" id="UP000266327"/>
    </source>
</evidence>
<evidence type="ECO:0000256" key="5">
    <source>
        <dbReference type="ARBA" id="ARBA00023315"/>
    </source>
</evidence>
<keyword evidence="3 7" id="KW-0808">Transferase</keyword>
<evidence type="ECO:0000259" key="8">
    <source>
        <dbReference type="SMART" id="SM01266"/>
    </source>
</evidence>
<dbReference type="EMBL" id="QYUQ01000002">
    <property type="protein sequence ID" value="RJG03531.1"/>
    <property type="molecule type" value="Genomic_DNA"/>
</dbReference>
<dbReference type="Proteomes" id="UP000266327">
    <property type="component" value="Unassembled WGS sequence"/>
</dbReference>
<evidence type="ECO:0000256" key="6">
    <source>
        <dbReference type="ARBA" id="ARBA00055587"/>
    </source>
</evidence>
<dbReference type="CDD" id="cd03357">
    <property type="entry name" value="LbH_MAT_GAT"/>
    <property type="match status" value="1"/>
</dbReference>